<accession>A0AAE0M715</accession>
<gene>
    <name evidence="1" type="ORF">B0H66DRAFT_574238</name>
</gene>
<proteinExistence type="predicted"/>
<keyword evidence="2" id="KW-1185">Reference proteome</keyword>
<name>A0AAE0M715_9PEZI</name>
<dbReference type="Proteomes" id="UP001283341">
    <property type="component" value="Unassembled WGS sequence"/>
</dbReference>
<sequence length="221" mass="24155">MSSVASQDSSTSSKCQTGIAASLDHLSCSLGRLSFPQETTLFSLLTRCYDNFVSVFALEDQSNILPSTERLLSSIFDTGSRAFVLEKSSRILGGLPDHDKVCLFIQAVAGMAMVFQRLGSAEAELSHRLLSRELQLFAESEQRHSMLDKIAASHLLSSCYTKSEAIAFLMGILKDCATDSREDLPLTTVGEETPNDSVSWVSDRPCKNMGLPWGFTIMAIN</sequence>
<protein>
    <submittedName>
        <fullName evidence="1">Uncharacterized protein</fullName>
    </submittedName>
</protein>
<evidence type="ECO:0000313" key="2">
    <source>
        <dbReference type="Proteomes" id="UP001283341"/>
    </source>
</evidence>
<comment type="caution">
    <text evidence="1">The sequence shown here is derived from an EMBL/GenBank/DDBJ whole genome shotgun (WGS) entry which is preliminary data.</text>
</comment>
<dbReference type="EMBL" id="JAUEDM010000003">
    <property type="protein sequence ID" value="KAK3321692.1"/>
    <property type="molecule type" value="Genomic_DNA"/>
</dbReference>
<evidence type="ECO:0000313" key="1">
    <source>
        <dbReference type="EMBL" id="KAK3321692.1"/>
    </source>
</evidence>
<dbReference type="AlphaFoldDB" id="A0AAE0M715"/>
<organism evidence="1 2">
    <name type="scientific">Apodospora peruviana</name>
    <dbReference type="NCBI Taxonomy" id="516989"/>
    <lineage>
        <taxon>Eukaryota</taxon>
        <taxon>Fungi</taxon>
        <taxon>Dikarya</taxon>
        <taxon>Ascomycota</taxon>
        <taxon>Pezizomycotina</taxon>
        <taxon>Sordariomycetes</taxon>
        <taxon>Sordariomycetidae</taxon>
        <taxon>Sordariales</taxon>
        <taxon>Lasiosphaeriaceae</taxon>
        <taxon>Apodospora</taxon>
    </lineage>
</organism>
<reference evidence="1" key="2">
    <citation type="submission" date="2023-06" db="EMBL/GenBank/DDBJ databases">
        <authorList>
            <consortium name="Lawrence Berkeley National Laboratory"/>
            <person name="Haridas S."/>
            <person name="Hensen N."/>
            <person name="Bonometti L."/>
            <person name="Westerberg I."/>
            <person name="Brannstrom I.O."/>
            <person name="Guillou S."/>
            <person name="Cros-Aarteil S."/>
            <person name="Calhoun S."/>
            <person name="Kuo A."/>
            <person name="Mondo S."/>
            <person name="Pangilinan J."/>
            <person name="Riley R."/>
            <person name="Labutti K."/>
            <person name="Andreopoulos B."/>
            <person name="Lipzen A."/>
            <person name="Chen C."/>
            <person name="Yanf M."/>
            <person name="Daum C."/>
            <person name="Ng V."/>
            <person name="Clum A."/>
            <person name="Steindorff A."/>
            <person name="Ohm R."/>
            <person name="Martin F."/>
            <person name="Silar P."/>
            <person name="Natvig D."/>
            <person name="Lalanne C."/>
            <person name="Gautier V."/>
            <person name="Ament-Velasquez S.L."/>
            <person name="Kruys A."/>
            <person name="Hutchinson M.I."/>
            <person name="Powell A.J."/>
            <person name="Barry K."/>
            <person name="Miller A.N."/>
            <person name="Grigoriev I.V."/>
            <person name="Debuchy R."/>
            <person name="Gladieux P."/>
            <person name="Thoren M.H."/>
            <person name="Johannesson H."/>
        </authorList>
    </citation>
    <scope>NUCLEOTIDE SEQUENCE</scope>
    <source>
        <strain evidence="1">CBS 118394</strain>
    </source>
</reference>
<reference evidence="1" key="1">
    <citation type="journal article" date="2023" name="Mol. Phylogenet. Evol.">
        <title>Genome-scale phylogeny and comparative genomics of the fungal order Sordariales.</title>
        <authorList>
            <person name="Hensen N."/>
            <person name="Bonometti L."/>
            <person name="Westerberg I."/>
            <person name="Brannstrom I.O."/>
            <person name="Guillou S."/>
            <person name="Cros-Aarteil S."/>
            <person name="Calhoun S."/>
            <person name="Haridas S."/>
            <person name="Kuo A."/>
            <person name="Mondo S."/>
            <person name="Pangilinan J."/>
            <person name="Riley R."/>
            <person name="LaButti K."/>
            <person name="Andreopoulos B."/>
            <person name="Lipzen A."/>
            <person name="Chen C."/>
            <person name="Yan M."/>
            <person name="Daum C."/>
            <person name="Ng V."/>
            <person name="Clum A."/>
            <person name="Steindorff A."/>
            <person name="Ohm R.A."/>
            <person name="Martin F."/>
            <person name="Silar P."/>
            <person name="Natvig D.O."/>
            <person name="Lalanne C."/>
            <person name="Gautier V."/>
            <person name="Ament-Velasquez S.L."/>
            <person name="Kruys A."/>
            <person name="Hutchinson M.I."/>
            <person name="Powell A.J."/>
            <person name="Barry K."/>
            <person name="Miller A.N."/>
            <person name="Grigoriev I.V."/>
            <person name="Debuchy R."/>
            <person name="Gladieux P."/>
            <person name="Hiltunen Thoren M."/>
            <person name="Johannesson H."/>
        </authorList>
    </citation>
    <scope>NUCLEOTIDE SEQUENCE</scope>
    <source>
        <strain evidence="1">CBS 118394</strain>
    </source>
</reference>